<dbReference type="PANTHER" id="PTHR30290:SF38">
    <property type="entry name" value="D,D-DIPEPTIDE-BINDING PERIPLASMIC PROTEIN DDPA-RELATED"/>
    <property type="match status" value="1"/>
</dbReference>
<keyword evidence="3 4" id="KW-0732">Signal</keyword>
<feature type="chain" id="PRO_5011733331" evidence="4">
    <location>
        <begin position="21"/>
        <end position="490"/>
    </location>
</feature>
<dbReference type="AlphaFoldDB" id="A0A1I3FQF2"/>
<comment type="subcellular location">
    <subcellularLocation>
        <location evidence="1">Periplasm</location>
    </subcellularLocation>
</comment>
<gene>
    <name evidence="6" type="ORF">SAMN05216258_104426</name>
</gene>
<comment type="similarity">
    <text evidence="2">Belongs to the bacterial solute-binding protein 5 family.</text>
</comment>
<evidence type="ECO:0000259" key="5">
    <source>
        <dbReference type="Pfam" id="PF00496"/>
    </source>
</evidence>
<dbReference type="PANTHER" id="PTHR30290">
    <property type="entry name" value="PERIPLASMIC BINDING COMPONENT OF ABC TRANSPORTER"/>
    <property type="match status" value="1"/>
</dbReference>
<dbReference type="InterPro" id="IPR000914">
    <property type="entry name" value="SBP_5_dom"/>
</dbReference>
<keyword evidence="7" id="KW-1185">Reference proteome</keyword>
<organism evidence="6 7">
    <name type="scientific">Albimonas pacifica</name>
    <dbReference type="NCBI Taxonomy" id="1114924"/>
    <lineage>
        <taxon>Bacteria</taxon>
        <taxon>Pseudomonadati</taxon>
        <taxon>Pseudomonadota</taxon>
        <taxon>Alphaproteobacteria</taxon>
        <taxon>Rhodobacterales</taxon>
        <taxon>Paracoccaceae</taxon>
        <taxon>Albimonas</taxon>
    </lineage>
</organism>
<dbReference type="Pfam" id="PF00496">
    <property type="entry name" value="SBP_bac_5"/>
    <property type="match status" value="1"/>
</dbReference>
<dbReference type="EMBL" id="FOQH01000004">
    <property type="protein sequence ID" value="SFI13151.1"/>
    <property type="molecule type" value="Genomic_DNA"/>
</dbReference>
<evidence type="ECO:0000256" key="4">
    <source>
        <dbReference type="SAM" id="SignalP"/>
    </source>
</evidence>
<dbReference type="CDD" id="cd08494">
    <property type="entry name" value="PBP2_NikA_DppA_OppA_like_6"/>
    <property type="match status" value="1"/>
</dbReference>
<name>A0A1I3FQF2_9RHOB</name>
<dbReference type="Gene3D" id="3.10.105.10">
    <property type="entry name" value="Dipeptide-binding Protein, Domain 3"/>
    <property type="match status" value="1"/>
</dbReference>
<evidence type="ECO:0000313" key="6">
    <source>
        <dbReference type="EMBL" id="SFI13151.1"/>
    </source>
</evidence>
<evidence type="ECO:0000256" key="3">
    <source>
        <dbReference type="ARBA" id="ARBA00022729"/>
    </source>
</evidence>
<evidence type="ECO:0000256" key="1">
    <source>
        <dbReference type="ARBA" id="ARBA00004418"/>
    </source>
</evidence>
<dbReference type="RefSeq" id="WP_092859704.1">
    <property type="nucleotide sequence ID" value="NZ_FOQH01000004.1"/>
</dbReference>
<evidence type="ECO:0000313" key="7">
    <source>
        <dbReference type="Proteomes" id="UP000199377"/>
    </source>
</evidence>
<dbReference type="InterPro" id="IPR039424">
    <property type="entry name" value="SBP_5"/>
</dbReference>
<dbReference type="InterPro" id="IPR030678">
    <property type="entry name" value="Peptide/Ni-bd"/>
</dbReference>
<feature type="domain" description="Solute-binding protein family 5" evidence="5">
    <location>
        <begin position="66"/>
        <end position="398"/>
    </location>
</feature>
<dbReference type="GO" id="GO:1904680">
    <property type="term" value="F:peptide transmembrane transporter activity"/>
    <property type="evidence" value="ECO:0007669"/>
    <property type="project" value="TreeGrafter"/>
</dbReference>
<dbReference type="Gene3D" id="3.40.190.10">
    <property type="entry name" value="Periplasmic binding protein-like II"/>
    <property type="match status" value="1"/>
</dbReference>
<dbReference type="GO" id="GO:0030288">
    <property type="term" value="C:outer membrane-bounded periplasmic space"/>
    <property type="evidence" value="ECO:0007669"/>
    <property type="project" value="UniProtKB-ARBA"/>
</dbReference>
<evidence type="ECO:0000256" key="2">
    <source>
        <dbReference type="ARBA" id="ARBA00005695"/>
    </source>
</evidence>
<reference evidence="6 7" key="1">
    <citation type="submission" date="2016-10" db="EMBL/GenBank/DDBJ databases">
        <authorList>
            <person name="de Groot N.N."/>
        </authorList>
    </citation>
    <scope>NUCLEOTIDE SEQUENCE [LARGE SCALE GENOMIC DNA]</scope>
    <source>
        <strain evidence="6 7">CGMCC 1.11030</strain>
    </source>
</reference>
<dbReference type="GO" id="GO:0015833">
    <property type="term" value="P:peptide transport"/>
    <property type="evidence" value="ECO:0007669"/>
    <property type="project" value="TreeGrafter"/>
</dbReference>
<protein>
    <submittedName>
        <fullName evidence="6">Peptide/nickel transport system substrate-binding protein</fullName>
    </submittedName>
</protein>
<dbReference type="OrthoDB" id="9803988at2"/>
<dbReference type="Proteomes" id="UP000199377">
    <property type="component" value="Unassembled WGS sequence"/>
</dbReference>
<accession>A0A1I3FQF2</accession>
<dbReference type="Gene3D" id="3.90.76.10">
    <property type="entry name" value="Dipeptide-binding Protein, Domain 1"/>
    <property type="match status" value="1"/>
</dbReference>
<dbReference type="GO" id="GO:0043190">
    <property type="term" value="C:ATP-binding cassette (ABC) transporter complex"/>
    <property type="evidence" value="ECO:0007669"/>
    <property type="project" value="InterPro"/>
</dbReference>
<dbReference type="STRING" id="1114924.SAMN05216258_104426"/>
<proteinExistence type="inferred from homology"/>
<sequence length="490" mass="53294">MKRFLLGAATVALMAGPAFAAQTHVNLGVALEPPNLDPTAGAAAAIDEIVYQNVLQGLTRIDKEGQVQPSLATSWDISEDGLVYTFHLVEGAKYHDGADFTADDVKFSYERAMGPDSQNAQKGLFEPIESIEVVDPATVKITLKRPTGNFPYKMGWGDAVIVDEASAADNATNPVGTGPFKFKDWAKGSSVTLEKNPDYWGEPAPLDSATFKFISDPTAALAALMAGDVDAFPNWPSPETLPQIEADPRFTVVRGTTEGETILSTNNAKPPFDQLKVRQAIAHALDRQAIIDGAMFGSGEPIYTHYPPSGPAFVDLSGLYPHDLEKAKALLAEAGFPDGFSATLKLPPPVYARRGGEIVAAQLAEAGIKLEIIPVEWAQWLDQVYKGGDYDLTIVAHTEPDDLQIYTRDNYYFNYPGTEVRELMTQLAAEADPEKRIELQKAVQTKIAEDAVNGFLFQLGKTVVAKKGLEGLWQNQPTQANDLREVRWVE</sequence>
<feature type="signal peptide" evidence="4">
    <location>
        <begin position="1"/>
        <end position="20"/>
    </location>
</feature>
<dbReference type="PIRSF" id="PIRSF002741">
    <property type="entry name" value="MppA"/>
    <property type="match status" value="1"/>
</dbReference>
<dbReference type="SUPFAM" id="SSF53850">
    <property type="entry name" value="Periplasmic binding protein-like II"/>
    <property type="match status" value="1"/>
</dbReference>